<keyword evidence="3" id="KW-1185">Reference proteome</keyword>
<evidence type="ECO:0000313" key="2">
    <source>
        <dbReference type="EMBL" id="MCE0481410.1"/>
    </source>
</evidence>
<organism evidence="2 3">
    <name type="scientific">Datura stramonium</name>
    <name type="common">Jimsonweed</name>
    <name type="synonym">Common thornapple</name>
    <dbReference type="NCBI Taxonomy" id="4076"/>
    <lineage>
        <taxon>Eukaryota</taxon>
        <taxon>Viridiplantae</taxon>
        <taxon>Streptophyta</taxon>
        <taxon>Embryophyta</taxon>
        <taxon>Tracheophyta</taxon>
        <taxon>Spermatophyta</taxon>
        <taxon>Magnoliopsida</taxon>
        <taxon>eudicotyledons</taxon>
        <taxon>Gunneridae</taxon>
        <taxon>Pentapetalae</taxon>
        <taxon>asterids</taxon>
        <taxon>lamiids</taxon>
        <taxon>Solanales</taxon>
        <taxon>Solanaceae</taxon>
        <taxon>Solanoideae</taxon>
        <taxon>Datureae</taxon>
        <taxon>Datura</taxon>
    </lineage>
</organism>
<accession>A0ABS8VM36</accession>
<protein>
    <submittedName>
        <fullName evidence="2">Uncharacterized protein</fullName>
    </submittedName>
</protein>
<dbReference type="Proteomes" id="UP000823775">
    <property type="component" value="Unassembled WGS sequence"/>
</dbReference>
<comment type="caution">
    <text evidence="2">The sequence shown here is derived from an EMBL/GenBank/DDBJ whole genome shotgun (WGS) entry which is preliminary data.</text>
</comment>
<feature type="compositionally biased region" description="Basic and acidic residues" evidence="1">
    <location>
        <begin position="121"/>
        <end position="159"/>
    </location>
</feature>
<sequence length="186" mass="20603">KGGYPESERCGWSPDRNIGVKASGPLRALPHQCRVIPSSILATFNRDSQQSYRLRGWRRVLFDAFIAVVLSTICSGRDSALTITEKFLLFNLDIFRLSALVASASGYPPLIKSESFTHGSDNSDHEAKSSSHGERKKEKGRTSPDIIILERENSKELKGEPWVQEVQSSSASTGLKIIPRNGIELF</sequence>
<feature type="non-terminal residue" evidence="2">
    <location>
        <position position="1"/>
    </location>
</feature>
<evidence type="ECO:0000313" key="3">
    <source>
        <dbReference type="Proteomes" id="UP000823775"/>
    </source>
</evidence>
<name>A0ABS8VM36_DATST</name>
<feature type="region of interest" description="Disordered" evidence="1">
    <location>
        <begin position="114"/>
        <end position="171"/>
    </location>
</feature>
<proteinExistence type="predicted"/>
<gene>
    <name evidence="2" type="ORF">HAX54_039170</name>
</gene>
<reference evidence="2 3" key="1">
    <citation type="journal article" date="2021" name="BMC Genomics">
        <title>Datura genome reveals duplications of psychoactive alkaloid biosynthetic genes and high mutation rate following tissue culture.</title>
        <authorList>
            <person name="Rajewski A."/>
            <person name="Carter-House D."/>
            <person name="Stajich J."/>
            <person name="Litt A."/>
        </authorList>
    </citation>
    <scope>NUCLEOTIDE SEQUENCE [LARGE SCALE GENOMIC DNA]</scope>
    <source>
        <strain evidence="2">AR-01</strain>
    </source>
</reference>
<evidence type="ECO:0000256" key="1">
    <source>
        <dbReference type="SAM" id="MobiDB-lite"/>
    </source>
</evidence>
<dbReference type="EMBL" id="JACEIK010005402">
    <property type="protein sequence ID" value="MCE0481410.1"/>
    <property type="molecule type" value="Genomic_DNA"/>
</dbReference>